<dbReference type="SMART" id="SM00470">
    <property type="entry name" value="ParB"/>
    <property type="match status" value="1"/>
</dbReference>
<proteinExistence type="predicted"/>
<dbReference type="EMBL" id="FOOX01000020">
    <property type="protein sequence ID" value="SFH22085.1"/>
    <property type="molecule type" value="Genomic_DNA"/>
</dbReference>
<gene>
    <name evidence="2" type="ORF">SAMN05660649_04312</name>
</gene>
<dbReference type="Proteomes" id="UP000199337">
    <property type="component" value="Unassembled WGS sequence"/>
</dbReference>
<name>A0A1I2Y8Y2_9FIRM</name>
<evidence type="ECO:0000313" key="2">
    <source>
        <dbReference type="EMBL" id="SFH22085.1"/>
    </source>
</evidence>
<reference evidence="3" key="1">
    <citation type="submission" date="2016-10" db="EMBL/GenBank/DDBJ databases">
        <authorList>
            <person name="Varghese N."/>
            <person name="Submissions S."/>
        </authorList>
    </citation>
    <scope>NUCLEOTIDE SEQUENCE [LARGE SCALE GENOMIC DNA]</scope>
    <source>
        <strain evidence="3">DSM 17038</strain>
    </source>
</reference>
<sequence length="111" mass="12827">MKINNIAIDETIYPRTNFDPDTVERYREAMAAGAKFPPIVITRDNRLLDGRHRFEACIQIGTDDVEVIIENPDDPAARAVELNLHHGKPLTRGEMRELVRRWYGTRPVTER</sequence>
<dbReference type="RefSeq" id="WP_092474244.1">
    <property type="nucleotide sequence ID" value="NZ_FOOX01000020.1"/>
</dbReference>
<dbReference type="InterPro" id="IPR036086">
    <property type="entry name" value="ParB/Sulfiredoxin_sf"/>
</dbReference>
<dbReference type="SUPFAM" id="SSF110849">
    <property type="entry name" value="ParB/Sulfiredoxin"/>
    <property type="match status" value="1"/>
</dbReference>
<dbReference type="STRING" id="341036.SAMN05660649_04312"/>
<dbReference type="Gene3D" id="3.90.1530.10">
    <property type="entry name" value="Conserved hypothetical protein from pyrococcus furiosus pfu- 392566-001, ParB domain"/>
    <property type="match status" value="1"/>
</dbReference>
<feature type="domain" description="ParB-like N-terminal" evidence="1">
    <location>
        <begin position="1"/>
        <end position="84"/>
    </location>
</feature>
<organism evidence="2 3">
    <name type="scientific">Desulfotruncus arcticus DSM 17038</name>
    <dbReference type="NCBI Taxonomy" id="1121424"/>
    <lineage>
        <taxon>Bacteria</taxon>
        <taxon>Bacillati</taxon>
        <taxon>Bacillota</taxon>
        <taxon>Clostridia</taxon>
        <taxon>Eubacteriales</taxon>
        <taxon>Desulfallaceae</taxon>
        <taxon>Desulfotruncus</taxon>
    </lineage>
</organism>
<keyword evidence="3" id="KW-1185">Reference proteome</keyword>
<accession>A0A1I2Y8Y2</accession>
<evidence type="ECO:0000313" key="3">
    <source>
        <dbReference type="Proteomes" id="UP000199337"/>
    </source>
</evidence>
<dbReference type="AlphaFoldDB" id="A0A1I2Y8Y2"/>
<evidence type="ECO:0000259" key="1">
    <source>
        <dbReference type="SMART" id="SM00470"/>
    </source>
</evidence>
<dbReference type="OrthoDB" id="1804582at2"/>
<dbReference type="Pfam" id="PF02195">
    <property type="entry name" value="ParB_N"/>
    <property type="match status" value="1"/>
</dbReference>
<dbReference type="InterPro" id="IPR003115">
    <property type="entry name" value="ParB_N"/>
</dbReference>
<protein>
    <submittedName>
        <fullName evidence="2">ParB-like nuclease domain-containing protein</fullName>
    </submittedName>
</protein>